<dbReference type="PIRSF" id="PIRSF017228">
    <property type="entry name" value="Sphnglp_dlt4_des"/>
    <property type="match status" value="1"/>
</dbReference>
<dbReference type="PANTHER" id="PTHR12879:SF8">
    <property type="entry name" value="SPHINGOLIPID DELTA(4)-DESATURASE DES1"/>
    <property type="match status" value="1"/>
</dbReference>
<evidence type="ECO:0000256" key="2">
    <source>
        <dbReference type="ARBA" id="ARBA00006146"/>
    </source>
</evidence>
<evidence type="ECO:0000256" key="5">
    <source>
        <dbReference type="ARBA" id="ARBA00022989"/>
    </source>
</evidence>
<keyword evidence="5 10" id="KW-1133">Transmembrane helix</keyword>
<dbReference type="AlphaFoldDB" id="A0A7R9Q328"/>
<dbReference type="Pfam" id="PF08557">
    <property type="entry name" value="Lipid_DES"/>
    <property type="match status" value="1"/>
</dbReference>
<name>A0A7R9Q328_9ACAR</name>
<keyword evidence="8 9" id="KW-0472">Membrane</keyword>
<feature type="domain" description="Sphingolipid delta4-desaturase N-terminal" evidence="11">
    <location>
        <begin position="2"/>
        <end position="40"/>
    </location>
</feature>
<keyword evidence="7 9" id="KW-0443">Lipid metabolism</keyword>
<proteinExistence type="inferred from homology"/>
<evidence type="ECO:0000313" key="12">
    <source>
        <dbReference type="EMBL" id="CAD7630453.1"/>
    </source>
</evidence>
<gene>
    <name evidence="12" type="ORF">OSB1V03_LOCUS10866</name>
</gene>
<reference evidence="12" key="1">
    <citation type="submission" date="2020-11" db="EMBL/GenBank/DDBJ databases">
        <authorList>
            <person name="Tran Van P."/>
        </authorList>
    </citation>
    <scope>NUCLEOTIDE SEQUENCE</scope>
</reference>
<dbReference type="GO" id="GO:0046513">
    <property type="term" value="P:ceramide biosynthetic process"/>
    <property type="evidence" value="ECO:0007669"/>
    <property type="project" value="TreeGrafter"/>
</dbReference>
<sequence>MGAKRDYEWVYTDEPHATRRALILAKYPQIKQLMRADPHIKWIVVCMVFVQLVSFYLIRDVTSFWQLFLLAYCFGGSINISLQTAIHESVHNHPFGPSRPMANKALGIFANLPIGIPIMGSHKKYHLLHHRYQGDDILDTDIPSRFEVMFFNSTLMKTIWMVLQPVFYALRPILAQPSFVVNPSPLELTNIIIQLLFNVLIGQWLGWHVVAYMIGGMVLGMGLHPMSGHIISEHFVMFDERIDLLKKIKKDHIETDEYLKLMPETYSYYGPINMIMFNLGYHVEHHDFPSIPGANLPRVREIAPEFYDSLPSHSSWTYVIWKYITDPKIGPYSRVKRPHRFGKKDEKAVDFMNEVNAVIVK</sequence>
<evidence type="ECO:0000256" key="1">
    <source>
        <dbReference type="ARBA" id="ARBA00004141"/>
    </source>
</evidence>
<keyword evidence="6 9" id="KW-0560">Oxidoreductase</keyword>
<comment type="similarity">
    <text evidence="2 9">Belongs to the fatty acid desaturase type 1 family. DEGS subfamily.</text>
</comment>
<evidence type="ECO:0000256" key="3">
    <source>
        <dbReference type="ARBA" id="ARBA00012021"/>
    </source>
</evidence>
<organism evidence="12">
    <name type="scientific">Medioppia subpectinata</name>
    <dbReference type="NCBI Taxonomy" id="1979941"/>
    <lineage>
        <taxon>Eukaryota</taxon>
        <taxon>Metazoa</taxon>
        <taxon>Ecdysozoa</taxon>
        <taxon>Arthropoda</taxon>
        <taxon>Chelicerata</taxon>
        <taxon>Arachnida</taxon>
        <taxon>Acari</taxon>
        <taxon>Acariformes</taxon>
        <taxon>Sarcoptiformes</taxon>
        <taxon>Oribatida</taxon>
        <taxon>Brachypylina</taxon>
        <taxon>Oppioidea</taxon>
        <taxon>Oppiidae</taxon>
        <taxon>Medioppia</taxon>
    </lineage>
</organism>
<dbReference type="EMBL" id="OC862705">
    <property type="protein sequence ID" value="CAD7630453.1"/>
    <property type="molecule type" value="Genomic_DNA"/>
</dbReference>
<evidence type="ECO:0000256" key="4">
    <source>
        <dbReference type="ARBA" id="ARBA00022692"/>
    </source>
</evidence>
<dbReference type="PANTHER" id="PTHR12879">
    <property type="entry name" value="SPHINGOLIPID DELTA 4 DESATURASE/C-4 HYDROXYLASE PROTEIN DES2"/>
    <property type="match status" value="1"/>
</dbReference>
<keyword evidence="4 10" id="KW-0812">Transmembrane</keyword>
<dbReference type="Proteomes" id="UP000759131">
    <property type="component" value="Unassembled WGS sequence"/>
</dbReference>
<evidence type="ECO:0000256" key="6">
    <source>
        <dbReference type="ARBA" id="ARBA00023002"/>
    </source>
</evidence>
<dbReference type="GO" id="GO:0042284">
    <property type="term" value="F:sphingolipid delta-4 desaturase activity"/>
    <property type="evidence" value="ECO:0007669"/>
    <property type="project" value="UniProtKB-UniRule"/>
</dbReference>
<evidence type="ECO:0000256" key="10">
    <source>
        <dbReference type="SAM" id="Phobius"/>
    </source>
</evidence>
<dbReference type="GO" id="GO:0016020">
    <property type="term" value="C:membrane"/>
    <property type="evidence" value="ECO:0007669"/>
    <property type="project" value="UniProtKB-SubCell"/>
</dbReference>
<dbReference type="SMART" id="SM01269">
    <property type="entry name" value="Lipid_DES"/>
    <property type="match status" value="1"/>
</dbReference>
<evidence type="ECO:0000313" key="13">
    <source>
        <dbReference type="Proteomes" id="UP000759131"/>
    </source>
</evidence>
<feature type="transmembrane region" description="Helical" evidence="10">
    <location>
        <begin position="191"/>
        <end position="214"/>
    </location>
</feature>
<evidence type="ECO:0000259" key="11">
    <source>
        <dbReference type="SMART" id="SM01269"/>
    </source>
</evidence>
<feature type="transmembrane region" description="Helical" evidence="10">
    <location>
        <begin position="64"/>
        <end position="82"/>
    </location>
</feature>
<evidence type="ECO:0000256" key="7">
    <source>
        <dbReference type="ARBA" id="ARBA00023098"/>
    </source>
</evidence>
<dbReference type="InterPro" id="IPR013866">
    <property type="entry name" value="Sphingolipid_d4-desaturase_N"/>
</dbReference>
<accession>A0A7R9Q328</accession>
<evidence type="ECO:0000256" key="9">
    <source>
        <dbReference type="PIRNR" id="PIRNR017228"/>
    </source>
</evidence>
<dbReference type="OrthoDB" id="200948at2759"/>
<dbReference type="InterPro" id="IPR011388">
    <property type="entry name" value="DES1/DES2"/>
</dbReference>
<evidence type="ECO:0000256" key="8">
    <source>
        <dbReference type="ARBA" id="ARBA00023136"/>
    </source>
</evidence>
<comment type="subcellular location">
    <subcellularLocation>
        <location evidence="1">Membrane</location>
        <topology evidence="1">Multi-pass membrane protein</topology>
    </subcellularLocation>
</comment>
<dbReference type="EMBL" id="CAJPIZ010008130">
    <property type="protein sequence ID" value="CAG2110883.1"/>
    <property type="molecule type" value="Genomic_DNA"/>
</dbReference>
<feature type="transmembrane region" description="Helical" evidence="10">
    <location>
        <begin position="40"/>
        <end position="58"/>
    </location>
</feature>
<dbReference type="InterPro" id="IPR005804">
    <property type="entry name" value="FA_desaturase_dom"/>
</dbReference>
<protein>
    <recommendedName>
        <fullName evidence="3">sphingolipid 4-desaturase</fullName>
        <ecNumber evidence="3">1.14.19.17</ecNumber>
    </recommendedName>
</protein>
<dbReference type="EC" id="1.14.19.17" evidence="3"/>
<keyword evidence="13" id="KW-1185">Reference proteome</keyword>
<dbReference type="Pfam" id="PF00487">
    <property type="entry name" value="FA_desaturase"/>
    <property type="match status" value="1"/>
</dbReference>